<keyword evidence="5" id="KW-1185">Reference proteome</keyword>
<evidence type="ECO:0000259" key="3">
    <source>
        <dbReference type="SMART" id="SM00062"/>
    </source>
</evidence>
<evidence type="ECO:0000256" key="1">
    <source>
        <dbReference type="ARBA" id="ARBA00022729"/>
    </source>
</evidence>
<dbReference type="AlphaFoldDB" id="A0A2K4MUF7"/>
<accession>A0A2K4MUF7</accession>
<sequence length="361" mass="40520">MSRQAAQQQTANSEQTSQDFRAHAIPPQWFADNMLMPSIAAIRQMFFILRPRAGKRGKRMRQGSPACPQQASTTSQRFIKTGGEPFSLPTAANGNAIMIKPIASGCLLLLLYGLSPHACGQLPETVRICVDAEEWPPFFYFEREGTRVTQRNIGYTVDYLQAIFEQARQKYTVTRMSWIRCQAEVKSGNLDMTVDAVSSPEREQAYLLSKTYYYTTGIYFFSRARPMPKIHSQADLKTLHVCGQHGYAYQPFGLGPQDVDTTPYTLSAAMMQLKAGHCDAVLEEKEVAIGMAAIGLTNYLKHPDFGYREVPGMAGSDYHMLISRQVPYASQLLRLVDAGINDELSARLRRKDVDPILDLRQ</sequence>
<dbReference type="PANTHER" id="PTHR35936">
    <property type="entry name" value="MEMBRANE-BOUND LYTIC MUREIN TRANSGLYCOSYLASE F"/>
    <property type="match status" value="1"/>
</dbReference>
<protein>
    <recommendedName>
        <fullName evidence="3">Solute-binding protein family 3/N-terminal domain-containing protein</fullName>
    </recommendedName>
</protein>
<keyword evidence="1" id="KW-0732">Signal</keyword>
<dbReference type="SMART" id="SM00062">
    <property type="entry name" value="PBPb"/>
    <property type="match status" value="1"/>
</dbReference>
<dbReference type="InterPro" id="IPR001638">
    <property type="entry name" value="Solute-binding_3/MltF_N"/>
</dbReference>
<feature type="compositionally biased region" description="Polar residues" evidence="2">
    <location>
        <begin position="1"/>
        <end position="19"/>
    </location>
</feature>
<organism evidence="4 5">
    <name type="scientific">Chromobacterium sinusclupearum</name>
    <dbReference type="NCBI Taxonomy" id="2077146"/>
    <lineage>
        <taxon>Bacteria</taxon>
        <taxon>Pseudomonadati</taxon>
        <taxon>Pseudomonadota</taxon>
        <taxon>Betaproteobacteria</taxon>
        <taxon>Neisseriales</taxon>
        <taxon>Chromobacteriaceae</taxon>
        <taxon>Chromobacterium</taxon>
    </lineage>
</organism>
<dbReference type="PANTHER" id="PTHR35936:SF25">
    <property type="entry name" value="ABC TRANSPORTER SUBSTRATE-BINDING PROTEIN"/>
    <property type="match status" value="1"/>
</dbReference>
<feature type="region of interest" description="Disordered" evidence="2">
    <location>
        <begin position="1"/>
        <end position="20"/>
    </location>
</feature>
<dbReference type="Gene3D" id="3.40.190.10">
    <property type="entry name" value="Periplasmic binding protein-like II"/>
    <property type="match status" value="2"/>
</dbReference>
<dbReference type="Proteomes" id="UP000236416">
    <property type="component" value="Unassembled WGS sequence"/>
</dbReference>
<proteinExistence type="predicted"/>
<gene>
    <name evidence="4" type="ORF">C2134_01920</name>
</gene>
<dbReference type="SUPFAM" id="SSF53850">
    <property type="entry name" value="Periplasmic binding protein-like II"/>
    <property type="match status" value="1"/>
</dbReference>
<feature type="domain" description="Solute-binding protein family 3/N-terminal" evidence="3">
    <location>
        <begin position="125"/>
        <end position="360"/>
    </location>
</feature>
<name>A0A2K4MUF7_9NEIS</name>
<dbReference type="EMBL" id="PPTF01000008">
    <property type="protein sequence ID" value="POB00406.1"/>
    <property type="molecule type" value="Genomic_DNA"/>
</dbReference>
<reference evidence="4 5" key="1">
    <citation type="submission" date="2018-01" db="EMBL/GenBank/DDBJ databases">
        <title>Genomic Sequence of Chromobacterium MWU13-2610 from wild cranberry bogs within the Cape Cod National Seashore.</title>
        <authorList>
            <person name="O'Hara-Hanley K."/>
            <person name="Soby S."/>
            <person name="Harrison A."/>
        </authorList>
    </citation>
    <scope>NUCLEOTIDE SEQUENCE [LARGE SCALE GENOMIC DNA]</scope>
    <source>
        <strain evidence="4 5">MWU13-2610</strain>
    </source>
</reference>
<evidence type="ECO:0000313" key="5">
    <source>
        <dbReference type="Proteomes" id="UP000236416"/>
    </source>
</evidence>
<evidence type="ECO:0000313" key="4">
    <source>
        <dbReference type="EMBL" id="POB00406.1"/>
    </source>
</evidence>
<evidence type="ECO:0000256" key="2">
    <source>
        <dbReference type="SAM" id="MobiDB-lite"/>
    </source>
</evidence>
<dbReference type="Pfam" id="PF00497">
    <property type="entry name" value="SBP_bac_3"/>
    <property type="match status" value="1"/>
</dbReference>
<comment type="caution">
    <text evidence="4">The sequence shown here is derived from an EMBL/GenBank/DDBJ whole genome shotgun (WGS) entry which is preliminary data.</text>
</comment>